<evidence type="ECO:0000256" key="1">
    <source>
        <dbReference type="ARBA" id="ARBA00004141"/>
    </source>
</evidence>
<dbReference type="InterPro" id="IPR004299">
    <property type="entry name" value="MBOAT_fam"/>
</dbReference>
<dbReference type="PANTHER" id="PTHR13906">
    <property type="entry name" value="PORCUPINE"/>
    <property type="match status" value="1"/>
</dbReference>
<sequence>MPGVHTFYDGSTLLQPLADQLEVSVDKVNLVVCQFISLPLAFAQYKFLSPDKVSRKFRLAFPPLIGLVFCYFCYGNAMKHLLANVGISYFLMHYAPPQYVHKIVFLFSMGYLVFIHWYRFYVLTSYSIDVTGSMMVLVQKVTVLAFSLHDGKVKQLKELNDVQKREALLRPPEICEYISYMFCFQTVLTGPLCFFTDYMNWISGTYSEKGDKVKVPWRTVVWKLTQSLFFLFLIAKYGSVFYPEMVAEPEYMKLDWFRWCTLFFVVIFFQRVQYYYAWTLADTVCNAGGFGFSGYDENGKAKWDLVSNVNVWKVEVASSFKETLDSWNCCTMYWLRRVAYDRAPARYRTVATYLLSAVWHGFFLGYYITFLTGALMTVASRTARRCLRYRFQKTRLSRFLYDCFTFSVTKIVLAYVTFPFVTMHLNPGLFIYRRLYFIIHILALMTIFVLPIVLPPLKQVEKGDRTKAVASKVDEKKEN</sequence>
<dbReference type="Pfam" id="PF03062">
    <property type="entry name" value="MBOAT"/>
    <property type="match status" value="1"/>
</dbReference>
<dbReference type="STRING" id="451379.A0A0N5AX92"/>
<proteinExistence type="predicted"/>
<accession>A0A0N5AX92</accession>
<dbReference type="PANTHER" id="PTHR13906:SF4">
    <property type="entry name" value="LYSOPHOSPHOLIPID ACYLTRANSFERASE 6"/>
    <property type="match status" value="1"/>
</dbReference>
<comment type="subcellular location">
    <subcellularLocation>
        <location evidence="1">Membrane</location>
        <topology evidence="1">Multi-pass membrane protein</topology>
    </subcellularLocation>
</comment>
<keyword evidence="8" id="KW-1185">Reference proteome</keyword>
<feature type="transmembrane region" description="Helical" evidence="7">
    <location>
        <begin position="59"/>
        <end position="79"/>
    </location>
</feature>
<evidence type="ECO:0000256" key="6">
    <source>
        <dbReference type="ARBA" id="ARBA00023315"/>
    </source>
</evidence>
<dbReference type="AlphaFoldDB" id="A0A0N5AX92"/>
<dbReference type="GO" id="GO:0030258">
    <property type="term" value="P:lipid modification"/>
    <property type="evidence" value="ECO:0007669"/>
    <property type="project" value="TreeGrafter"/>
</dbReference>
<evidence type="ECO:0000256" key="4">
    <source>
        <dbReference type="ARBA" id="ARBA00022989"/>
    </source>
</evidence>
<dbReference type="WBParaSite" id="SMUV_0000956501-mRNA-1">
    <property type="protein sequence ID" value="SMUV_0000956501-mRNA-1"/>
    <property type="gene ID" value="SMUV_0000956501"/>
</dbReference>
<feature type="transmembrane region" description="Helical" evidence="7">
    <location>
        <begin position="99"/>
        <end position="118"/>
    </location>
</feature>
<keyword evidence="2" id="KW-0808">Transferase</keyword>
<protein>
    <submittedName>
        <fullName evidence="9">Lysophospholipid acyltransferase</fullName>
    </submittedName>
</protein>
<dbReference type="Proteomes" id="UP000046393">
    <property type="component" value="Unplaced"/>
</dbReference>
<feature type="transmembrane region" description="Helical" evidence="7">
    <location>
        <begin position="399"/>
        <end position="423"/>
    </location>
</feature>
<dbReference type="GO" id="GO:0016020">
    <property type="term" value="C:membrane"/>
    <property type="evidence" value="ECO:0007669"/>
    <property type="project" value="UniProtKB-SubCell"/>
</dbReference>
<reference evidence="9" key="1">
    <citation type="submission" date="2017-02" db="UniProtKB">
        <authorList>
            <consortium name="WormBaseParasite"/>
        </authorList>
    </citation>
    <scope>IDENTIFICATION</scope>
</reference>
<evidence type="ECO:0000256" key="2">
    <source>
        <dbReference type="ARBA" id="ARBA00022679"/>
    </source>
</evidence>
<name>A0A0N5AX92_9BILA</name>
<feature type="transmembrane region" description="Helical" evidence="7">
    <location>
        <begin position="357"/>
        <end position="378"/>
    </location>
</feature>
<keyword evidence="4 7" id="KW-1133">Transmembrane helix</keyword>
<feature type="transmembrane region" description="Helical" evidence="7">
    <location>
        <begin position="174"/>
        <end position="195"/>
    </location>
</feature>
<evidence type="ECO:0000256" key="7">
    <source>
        <dbReference type="SAM" id="Phobius"/>
    </source>
</evidence>
<keyword evidence="5 7" id="KW-0472">Membrane</keyword>
<evidence type="ECO:0000256" key="5">
    <source>
        <dbReference type="ARBA" id="ARBA00023136"/>
    </source>
</evidence>
<keyword evidence="6" id="KW-0012">Acyltransferase</keyword>
<dbReference type="InterPro" id="IPR049941">
    <property type="entry name" value="LPLAT_7/PORCN-like"/>
</dbReference>
<feature type="transmembrane region" description="Helical" evidence="7">
    <location>
        <begin position="215"/>
        <end position="235"/>
    </location>
</feature>
<evidence type="ECO:0000313" key="8">
    <source>
        <dbReference type="Proteomes" id="UP000046393"/>
    </source>
</evidence>
<dbReference type="GO" id="GO:0016746">
    <property type="term" value="F:acyltransferase activity"/>
    <property type="evidence" value="ECO:0007669"/>
    <property type="project" value="UniProtKB-KW"/>
</dbReference>
<feature type="transmembrane region" description="Helical" evidence="7">
    <location>
        <begin position="435"/>
        <end position="457"/>
    </location>
</feature>
<organism evidence="8 9">
    <name type="scientific">Syphacia muris</name>
    <dbReference type="NCBI Taxonomy" id="451379"/>
    <lineage>
        <taxon>Eukaryota</taxon>
        <taxon>Metazoa</taxon>
        <taxon>Ecdysozoa</taxon>
        <taxon>Nematoda</taxon>
        <taxon>Chromadorea</taxon>
        <taxon>Rhabditida</taxon>
        <taxon>Spirurina</taxon>
        <taxon>Oxyuridomorpha</taxon>
        <taxon>Oxyuroidea</taxon>
        <taxon>Oxyuridae</taxon>
        <taxon>Syphacia</taxon>
    </lineage>
</organism>
<evidence type="ECO:0000313" key="9">
    <source>
        <dbReference type="WBParaSite" id="SMUV_0000956501-mRNA-1"/>
    </source>
</evidence>
<keyword evidence="3 7" id="KW-0812">Transmembrane</keyword>
<evidence type="ECO:0000256" key="3">
    <source>
        <dbReference type="ARBA" id="ARBA00022692"/>
    </source>
</evidence>
<feature type="transmembrane region" description="Helical" evidence="7">
    <location>
        <begin position="256"/>
        <end position="276"/>
    </location>
</feature>